<dbReference type="GO" id="GO:0016874">
    <property type="term" value="F:ligase activity"/>
    <property type="evidence" value="ECO:0007669"/>
    <property type="project" value="UniProtKB-KW"/>
</dbReference>
<feature type="domain" description="ATP-grasp" evidence="5">
    <location>
        <begin position="303"/>
        <end position="544"/>
    </location>
</feature>
<comment type="caution">
    <text evidence="6">The sequence shown here is derived from an EMBL/GenBank/DDBJ whole genome shotgun (WGS) entry which is preliminary data.</text>
</comment>
<dbReference type="EMBL" id="CAOQHR010000007">
    <property type="protein sequence ID" value="CAI6336793.1"/>
    <property type="molecule type" value="Genomic_DNA"/>
</dbReference>
<evidence type="ECO:0000313" key="7">
    <source>
        <dbReference type="Proteomes" id="UP001152607"/>
    </source>
</evidence>
<evidence type="ECO:0000256" key="4">
    <source>
        <dbReference type="PROSITE-ProRule" id="PRU00409"/>
    </source>
</evidence>
<accession>A0A9W4UM67</accession>
<dbReference type="InterPro" id="IPR041472">
    <property type="entry name" value="BL00235/CARNS1_N"/>
</dbReference>
<dbReference type="GO" id="GO:0005524">
    <property type="term" value="F:ATP binding"/>
    <property type="evidence" value="ECO:0007669"/>
    <property type="project" value="UniProtKB-UniRule"/>
</dbReference>
<dbReference type="SUPFAM" id="SSF56059">
    <property type="entry name" value="Glutathione synthetase ATP-binding domain-like"/>
    <property type="match status" value="1"/>
</dbReference>
<keyword evidence="7" id="KW-1185">Reference proteome</keyword>
<evidence type="ECO:0000256" key="3">
    <source>
        <dbReference type="ARBA" id="ARBA00022840"/>
    </source>
</evidence>
<keyword evidence="3 4" id="KW-0067">ATP-binding</keyword>
<dbReference type="InterPro" id="IPR013815">
    <property type="entry name" value="ATP_grasp_subdomain_1"/>
</dbReference>
<evidence type="ECO:0000256" key="2">
    <source>
        <dbReference type="ARBA" id="ARBA00022741"/>
    </source>
</evidence>
<dbReference type="Gene3D" id="3.40.50.20">
    <property type="match status" value="1"/>
</dbReference>
<dbReference type="Gene3D" id="3.30.470.20">
    <property type="entry name" value="ATP-grasp fold, B domain"/>
    <property type="match status" value="1"/>
</dbReference>
<keyword evidence="1" id="KW-0436">Ligase</keyword>
<dbReference type="InterPro" id="IPR011761">
    <property type="entry name" value="ATP-grasp"/>
</dbReference>
<evidence type="ECO:0000313" key="6">
    <source>
        <dbReference type="EMBL" id="CAI6336793.1"/>
    </source>
</evidence>
<evidence type="ECO:0000256" key="1">
    <source>
        <dbReference type="ARBA" id="ARBA00022598"/>
    </source>
</evidence>
<dbReference type="OrthoDB" id="434648at2759"/>
<gene>
    <name evidence="6" type="ORF">PDIGIT_LOCUS9899</name>
</gene>
<dbReference type="InterPro" id="IPR052032">
    <property type="entry name" value="ATP-dep_AA_Ligase"/>
</dbReference>
<reference evidence="6" key="1">
    <citation type="submission" date="2023-01" db="EMBL/GenBank/DDBJ databases">
        <authorList>
            <person name="Van Ghelder C."/>
            <person name="Rancurel C."/>
        </authorList>
    </citation>
    <scope>NUCLEOTIDE SEQUENCE</scope>
    <source>
        <strain evidence="6">CNCM I-4278</strain>
    </source>
</reference>
<dbReference type="PANTHER" id="PTHR43585">
    <property type="entry name" value="FUMIPYRROLE BIOSYNTHESIS PROTEIN C"/>
    <property type="match status" value="1"/>
</dbReference>
<sequence>MEFEQAISLQLPAKSLLVHLSWTWNDGIQAEDFVTLDVVLRPEDKPEGDWPPHLQSWESTLEKNPGLRNFLYDCLIQPESHPIVLRCISSTTSGYVTRADFLEYHLPSSNSIEKIAAFVGPCEYVKALPPHANLERSFQNIAPFIMGCVLLPETLRSSADWHTASLDALLAAGLSPGWLSKEPLKKTCVVWVGGRALEPGDHVSKAASAMGVSLVLVESPDYPQRSISTPNARLPDKFISMDMTTDAGFTERLLKAVTTFSTEIPVNGLCTIDEIYTIQVAQACQVLGLPCSPTECYINALDKFTTRSLELDTHGSFRVYGVEDLHRYLGKQQIPFPYPMVVRPCVGWSSQCVAKVSNEDELFRAVQNASDRHAVPNTLEWFEPRTDVIVEPYIEGPEVDANFILLDGELLFCEISDDFPSPADLPPSGAQQQDNFLETIQLIPSNLPNDEQSLLRRNIHESILRQGFTTGVFHCEARVQYSSARYTTEGGIFDLRWEGDAPRSTSVKTFLHEINPRPPAYQSTMAILGAYGVDYYALHLAACLNDKVRFRAFSQPLKHAPQHTVAVKYLHESLPGTMATNDAGTDLLMRVPRLQSNVPFFKTLKKKGDGLRKSGWLSFLAYFVIVSKISRKDCLELVRLVEDEFRFAVE</sequence>
<organism evidence="6 7">
    <name type="scientific">Periconia digitata</name>
    <dbReference type="NCBI Taxonomy" id="1303443"/>
    <lineage>
        <taxon>Eukaryota</taxon>
        <taxon>Fungi</taxon>
        <taxon>Dikarya</taxon>
        <taxon>Ascomycota</taxon>
        <taxon>Pezizomycotina</taxon>
        <taxon>Dothideomycetes</taxon>
        <taxon>Pleosporomycetidae</taxon>
        <taxon>Pleosporales</taxon>
        <taxon>Massarineae</taxon>
        <taxon>Periconiaceae</taxon>
        <taxon>Periconia</taxon>
    </lineage>
</organism>
<name>A0A9W4UM67_9PLEO</name>
<evidence type="ECO:0000259" key="5">
    <source>
        <dbReference type="PROSITE" id="PS50975"/>
    </source>
</evidence>
<dbReference type="GO" id="GO:0046872">
    <property type="term" value="F:metal ion binding"/>
    <property type="evidence" value="ECO:0007669"/>
    <property type="project" value="InterPro"/>
</dbReference>
<protein>
    <recommendedName>
        <fullName evidence="5">ATP-grasp domain-containing protein</fullName>
    </recommendedName>
</protein>
<dbReference type="AlphaFoldDB" id="A0A9W4UM67"/>
<dbReference type="PANTHER" id="PTHR43585:SF2">
    <property type="entry name" value="ATP-GRASP ENZYME FSQD"/>
    <property type="match status" value="1"/>
</dbReference>
<dbReference type="Proteomes" id="UP001152607">
    <property type="component" value="Unassembled WGS sequence"/>
</dbReference>
<keyword evidence="2 4" id="KW-0547">Nucleotide-binding</keyword>
<dbReference type="Gene3D" id="3.30.1490.20">
    <property type="entry name" value="ATP-grasp fold, A domain"/>
    <property type="match status" value="1"/>
</dbReference>
<proteinExistence type="predicted"/>
<dbReference type="Pfam" id="PF18130">
    <property type="entry name" value="ATPgrasp_N"/>
    <property type="match status" value="1"/>
</dbReference>
<dbReference type="PROSITE" id="PS50975">
    <property type="entry name" value="ATP_GRASP"/>
    <property type="match status" value="1"/>
</dbReference>
<dbReference type="Pfam" id="PF13535">
    <property type="entry name" value="ATP-grasp_4"/>
    <property type="match status" value="1"/>
</dbReference>